<gene>
    <name evidence="1" type="ORF">CEV34_3039</name>
</gene>
<name>A0A256GDU9_9HYPH</name>
<sequence length="37" mass="3929">MLVDAPTNAIVSLFVLQSNLPGTLECPEDWIVGLASN</sequence>
<evidence type="ECO:0000313" key="1">
    <source>
        <dbReference type="EMBL" id="OYR25302.1"/>
    </source>
</evidence>
<dbReference type="Proteomes" id="UP000216188">
    <property type="component" value="Unassembled WGS sequence"/>
</dbReference>
<organism evidence="1 2">
    <name type="scientific">Brucella pseudogrignonensis</name>
    <dbReference type="NCBI Taxonomy" id="419475"/>
    <lineage>
        <taxon>Bacteria</taxon>
        <taxon>Pseudomonadati</taxon>
        <taxon>Pseudomonadota</taxon>
        <taxon>Alphaproteobacteria</taxon>
        <taxon>Hyphomicrobiales</taxon>
        <taxon>Brucellaceae</taxon>
        <taxon>Brucella/Ochrobactrum group</taxon>
        <taxon>Brucella</taxon>
    </lineage>
</organism>
<protein>
    <submittedName>
        <fullName evidence="1">Uncharacterized protein</fullName>
    </submittedName>
</protein>
<proteinExistence type="predicted"/>
<dbReference type="AlphaFoldDB" id="A0A256GDU9"/>
<evidence type="ECO:0000313" key="2">
    <source>
        <dbReference type="Proteomes" id="UP000216188"/>
    </source>
</evidence>
<keyword evidence="2" id="KW-1185">Reference proteome</keyword>
<dbReference type="EMBL" id="NNRM01000022">
    <property type="protein sequence ID" value="OYR25302.1"/>
    <property type="molecule type" value="Genomic_DNA"/>
</dbReference>
<reference evidence="1 2" key="1">
    <citation type="submission" date="2017-07" db="EMBL/GenBank/DDBJ databases">
        <title>Phylogenetic study on the rhizospheric bacterium Ochrobactrum sp. A44.</title>
        <authorList>
            <person name="Krzyzanowska D.M."/>
            <person name="Ossowicki A."/>
            <person name="Rajewska M."/>
            <person name="Maciag T."/>
            <person name="Kaczynski Z."/>
            <person name="Czerwicka M."/>
            <person name="Jafra S."/>
        </authorList>
    </citation>
    <scope>NUCLEOTIDE SEQUENCE [LARGE SCALE GENOMIC DNA]</scope>
    <source>
        <strain evidence="1 2">CCUG 30717</strain>
    </source>
</reference>
<comment type="caution">
    <text evidence="1">The sequence shown here is derived from an EMBL/GenBank/DDBJ whole genome shotgun (WGS) entry which is preliminary data.</text>
</comment>
<accession>A0A256GDU9</accession>